<feature type="domain" description="Acyl-CoA dehydrogenase/oxidase N-terminal" evidence="7">
    <location>
        <begin position="6"/>
        <end position="118"/>
    </location>
</feature>
<dbReference type="SUPFAM" id="SSF56645">
    <property type="entry name" value="Acyl-CoA dehydrogenase NM domain-like"/>
    <property type="match status" value="1"/>
</dbReference>
<keyword evidence="4" id="KW-0274">FAD</keyword>
<evidence type="ECO:0000256" key="2">
    <source>
        <dbReference type="ARBA" id="ARBA00009347"/>
    </source>
</evidence>
<sequence length="373" mass="40042">MNFDLSDEQKMLAEQARGLLGERSSSDRLRELIDARAEWDESLWREIADMGFLGVTLPEEFGGLGMTELDLGVISEELGRANTALPFFSSIILAADAINLAGSDAQKAHWLPKLASGEAIGTFAYAEGAAGWTGEALKTRVDGAALSGQKTPVADGGIATVAVVLARVADKPALALVDLAQSGVTRSRLNSFDQLRAHYAIQFDAAAAELLESAPTERVLDQLFDRAAVQAAFEAVGGADACLLMARDYAMDRQIFGRPLSSYQAIKHKLANIAVAVELARSNAYFGAWAALNDPDALPVAAASARLTAIDAFENAARENIQVHGGIGYTFEANCHFYYRRERTLALSLGGREPWADRLIQHLPGSQFKAETV</sequence>
<dbReference type="SUPFAM" id="SSF47203">
    <property type="entry name" value="Acyl-CoA dehydrogenase C-terminal domain-like"/>
    <property type="match status" value="1"/>
</dbReference>
<dbReference type="Pfam" id="PF00441">
    <property type="entry name" value="Acyl-CoA_dh_1"/>
    <property type="match status" value="1"/>
</dbReference>
<evidence type="ECO:0000256" key="1">
    <source>
        <dbReference type="ARBA" id="ARBA00001974"/>
    </source>
</evidence>
<name>A0A6M4G810_SPHYA</name>
<dbReference type="Proteomes" id="UP000502611">
    <property type="component" value="Chromosome"/>
</dbReference>
<dbReference type="Gene3D" id="1.20.140.10">
    <property type="entry name" value="Butyryl-CoA Dehydrogenase, subunit A, domain 3"/>
    <property type="match status" value="1"/>
</dbReference>
<dbReference type="InterPro" id="IPR013786">
    <property type="entry name" value="AcylCoA_DH/ox_N"/>
</dbReference>
<dbReference type="GO" id="GO:0050660">
    <property type="term" value="F:flavin adenine dinucleotide binding"/>
    <property type="evidence" value="ECO:0007669"/>
    <property type="project" value="InterPro"/>
</dbReference>
<dbReference type="AlphaFoldDB" id="A0A6M4G810"/>
<dbReference type="Pfam" id="PF02771">
    <property type="entry name" value="Acyl-CoA_dh_N"/>
    <property type="match status" value="1"/>
</dbReference>
<dbReference type="GO" id="GO:0003995">
    <property type="term" value="F:acyl-CoA dehydrogenase activity"/>
    <property type="evidence" value="ECO:0007669"/>
    <property type="project" value="TreeGrafter"/>
</dbReference>
<evidence type="ECO:0000256" key="5">
    <source>
        <dbReference type="ARBA" id="ARBA00023002"/>
    </source>
</evidence>
<comment type="similarity">
    <text evidence="2">Belongs to the acyl-CoA dehydrogenase family.</text>
</comment>
<dbReference type="PANTHER" id="PTHR43884">
    <property type="entry name" value="ACYL-COA DEHYDROGENASE"/>
    <property type="match status" value="1"/>
</dbReference>
<protein>
    <submittedName>
        <fullName evidence="8">Acyl-CoA/acyl-ACP dehydrogenase</fullName>
    </submittedName>
</protein>
<evidence type="ECO:0000256" key="4">
    <source>
        <dbReference type="ARBA" id="ARBA00022827"/>
    </source>
</evidence>
<evidence type="ECO:0000313" key="9">
    <source>
        <dbReference type="Proteomes" id="UP000502611"/>
    </source>
</evidence>
<gene>
    <name evidence="8" type="ORF">HH800_09530</name>
</gene>
<dbReference type="RefSeq" id="WP_169860892.1">
    <property type="nucleotide sequence ID" value="NZ_CP053021.1"/>
</dbReference>
<keyword evidence="5" id="KW-0560">Oxidoreductase</keyword>
<evidence type="ECO:0000259" key="6">
    <source>
        <dbReference type="Pfam" id="PF00441"/>
    </source>
</evidence>
<dbReference type="InterPro" id="IPR009075">
    <property type="entry name" value="AcylCo_DH/oxidase_C"/>
</dbReference>
<evidence type="ECO:0000313" key="8">
    <source>
        <dbReference type="EMBL" id="QJR02403.1"/>
    </source>
</evidence>
<reference evidence="8 9" key="1">
    <citation type="submission" date="2020-04" db="EMBL/GenBank/DDBJ databases">
        <title>The Whole Genome Analysis of High salt-tolerant Sphingobium yanoikuyae YC-XJ2 with Aryl organophosphorus flame retardants (aryl-OPFRs)-degrading capacity and characteristics of Related phosphotriesterase.</title>
        <authorList>
            <person name="Li X."/>
        </authorList>
    </citation>
    <scope>NUCLEOTIDE SEQUENCE [LARGE SCALE GENOMIC DNA]</scope>
    <source>
        <strain evidence="8 9">YC-XJ2</strain>
    </source>
</reference>
<evidence type="ECO:0000256" key="3">
    <source>
        <dbReference type="ARBA" id="ARBA00022630"/>
    </source>
</evidence>
<dbReference type="InterPro" id="IPR037069">
    <property type="entry name" value="AcylCoA_DH/ox_N_sf"/>
</dbReference>
<organism evidence="8 9">
    <name type="scientific">Sphingobium yanoikuyae</name>
    <name type="common">Sphingomonas yanoikuyae</name>
    <dbReference type="NCBI Taxonomy" id="13690"/>
    <lineage>
        <taxon>Bacteria</taxon>
        <taxon>Pseudomonadati</taxon>
        <taxon>Pseudomonadota</taxon>
        <taxon>Alphaproteobacteria</taxon>
        <taxon>Sphingomonadales</taxon>
        <taxon>Sphingomonadaceae</taxon>
        <taxon>Sphingobium</taxon>
    </lineage>
</organism>
<keyword evidence="3" id="KW-0285">Flavoprotein</keyword>
<evidence type="ECO:0000259" key="7">
    <source>
        <dbReference type="Pfam" id="PF02771"/>
    </source>
</evidence>
<dbReference type="InterPro" id="IPR046373">
    <property type="entry name" value="Acyl-CoA_Oxase/DH_mid-dom_sf"/>
</dbReference>
<dbReference type="InterPro" id="IPR036250">
    <property type="entry name" value="AcylCo_DH-like_C"/>
</dbReference>
<dbReference type="EMBL" id="CP053021">
    <property type="protein sequence ID" value="QJR02403.1"/>
    <property type="molecule type" value="Genomic_DNA"/>
</dbReference>
<feature type="domain" description="Acyl-CoA dehydrogenase/oxidase C-terminal" evidence="6">
    <location>
        <begin position="222"/>
        <end position="350"/>
    </location>
</feature>
<dbReference type="PANTHER" id="PTHR43884:SF20">
    <property type="entry name" value="ACYL-COA DEHYDROGENASE FADE28"/>
    <property type="match status" value="1"/>
</dbReference>
<dbReference type="Gene3D" id="2.40.110.10">
    <property type="entry name" value="Butyryl-CoA Dehydrogenase, subunit A, domain 2"/>
    <property type="match status" value="1"/>
</dbReference>
<proteinExistence type="inferred from homology"/>
<dbReference type="Gene3D" id="1.10.540.10">
    <property type="entry name" value="Acyl-CoA dehydrogenase/oxidase, N-terminal domain"/>
    <property type="match status" value="1"/>
</dbReference>
<dbReference type="CDD" id="cd00567">
    <property type="entry name" value="ACAD"/>
    <property type="match status" value="1"/>
</dbReference>
<comment type="cofactor">
    <cofactor evidence="1">
        <name>FAD</name>
        <dbReference type="ChEBI" id="CHEBI:57692"/>
    </cofactor>
</comment>
<dbReference type="InterPro" id="IPR009100">
    <property type="entry name" value="AcylCoA_DH/oxidase_NM_dom_sf"/>
</dbReference>
<accession>A0A6M4G810</accession>